<dbReference type="Gene3D" id="3.40.50.620">
    <property type="entry name" value="HUPs"/>
    <property type="match status" value="2"/>
</dbReference>
<evidence type="ECO:0000313" key="20">
    <source>
        <dbReference type="EMBL" id="CAE0608418.1"/>
    </source>
</evidence>
<dbReference type="AlphaFoldDB" id="A0A7S3UAM2"/>
<evidence type="ECO:0000256" key="14">
    <source>
        <dbReference type="RuleBase" id="RU363035"/>
    </source>
</evidence>
<feature type="coiled-coil region" evidence="15">
    <location>
        <begin position="1031"/>
        <end position="1093"/>
    </location>
</feature>
<dbReference type="GO" id="GO:0005829">
    <property type="term" value="C:cytosol"/>
    <property type="evidence" value="ECO:0007669"/>
    <property type="project" value="TreeGrafter"/>
</dbReference>
<feature type="compositionally biased region" description="Basic and acidic residues" evidence="16">
    <location>
        <begin position="82"/>
        <end position="97"/>
    </location>
</feature>
<evidence type="ECO:0000256" key="2">
    <source>
        <dbReference type="ARBA" id="ARBA00004496"/>
    </source>
</evidence>
<dbReference type="HAMAP" id="MF_02004">
    <property type="entry name" value="Val_tRNA_synth_type1"/>
    <property type="match status" value="1"/>
</dbReference>
<evidence type="ECO:0000259" key="19">
    <source>
        <dbReference type="Pfam" id="PF10458"/>
    </source>
</evidence>
<dbReference type="Gene3D" id="3.90.740.10">
    <property type="entry name" value="Valyl/Leucyl/Isoleucyl-tRNA synthetase, editing domain"/>
    <property type="match status" value="2"/>
</dbReference>
<keyword evidence="5" id="KW-0963">Cytoplasm</keyword>
<dbReference type="InterPro" id="IPR037118">
    <property type="entry name" value="Val-tRNA_synth_C_sf"/>
</dbReference>
<keyword evidence="15" id="KW-0175">Coiled coil</keyword>
<keyword evidence="6 14" id="KW-0436">Ligase</keyword>
<evidence type="ECO:0000256" key="7">
    <source>
        <dbReference type="ARBA" id="ARBA00022741"/>
    </source>
</evidence>
<dbReference type="SUPFAM" id="SSF47323">
    <property type="entry name" value="Anticodon-binding domain of a subclass of class I aminoacyl-tRNA synthetases"/>
    <property type="match status" value="1"/>
</dbReference>
<dbReference type="SUPFAM" id="SSF50677">
    <property type="entry name" value="ValRS/IleRS/LeuRS editing domain"/>
    <property type="match status" value="1"/>
</dbReference>
<dbReference type="NCBIfam" id="NF004349">
    <property type="entry name" value="PRK05729.1"/>
    <property type="match status" value="1"/>
</dbReference>
<dbReference type="InterPro" id="IPR002303">
    <property type="entry name" value="Valyl-tRNA_ligase"/>
</dbReference>
<dbReference type="InterPro" id="IPR009080">
    <property type="entry name" value="tRNAsynth_Ia_anticodon-bd"/>
</dbReference>
<sequence length="1094" mass="123730">MAEETEEMRREMERMETKEGGTAAGRVDGCEAVRTEVAAQAEDEEKEKKKMMKKAAKEAKKLAAIAKKKAKEEELKSNVGKDNAKKQAAKEAAERKKAEKEAEAKEIQRLIEIAKATPKGVKKSMSEKMEKGYHPQLVEAAWYDWWEGCGYFQAEPASDKPKFVMVIPPPNVTGTLHLGHALTDSIQDALARWKRMSGYEVLWLPGTDHAGIATQTVVEKKLAREQQISRHDIGRENFLKEVYKYVDDYGGRICRQMRRLGCSLDWSRERFTMDKQLSMAVGEAFVRLHSEGLIYRENRLVNWDCTLKTAISDIEVDYIDIPGRTMLKVPGYSEPVEFGCLTSFAYQIEDGNGEIVVATTRIETMLGDTAVAVHPEDERYAQLHGKFVIHPFSGRRLPIITDAILVDMSFGTGAVKITPAHDPNDFATGKRHGLEFINVFTDEGVINEHGGMFEGQKRFETRLTVVEALKEKGLYRGMQDNPMRLGLCSRSKDVIEPMLKPQWWVNCTDMAAEACKAVRDGDLKIIPREFEATWFRWLENIRDWCISRQLWWGHRIPAYYVILDGEESKAGKPGTTAELVDHWVSGRTQEEAEAKAKELFPGRSFRLEQDEDVLDTWFSSGLFPFSTLGWPTATKDMDAFYPNTLLETGHDILFFWVARMVMMGMKLTGKIPFSTVYLHSMVRDAHGRKMSKSLGNVIDPVQVIEGITLDELHATLHTGNLDPKEIARATEGQKADFPNGIPECGTDALRMTLLAYTSQARDVNLDINRVVAYRHWCNKLWNAIRFAMINLGDNFEPPSLLDFSQAPMECRWILSRLNAATMQVSKALSDYAFSDATTALYNFWQYELCDVFIELMKPTLAREDSEESSLQKRLTRETLWCCLENGLRLLHPFMPYVTEELWQRLPKSDATSRLDSLVIAPFPQENTSLQDEVAEEEMRILDAVVRVARSIRSNYGLTKQRPSLYLLSRAERVGEIVSRNSTVITTLSSSSEVVVVDDASKIPSGCAVEIVNESSSVYLLLTGVINPAEECAKMEKKINAIQEQVSALQGKFAAPGYEAKVPEWLQKENQEKLQRLVAEQESAKIALAEIQKLV</sequence>
<feature type="region of interest" description="Disordered" evidence="16">
    <location>
        <begin position="69"/>
        <end position="97"/>
    </location>
</feature>
<dbReference type="Gene3D" id="1.10.287.380">
    <property type="entry name" value="Valyl-tRNA synthetase, C-terminal domain"/>
    <property type="match status" value="1"/>
</dbReference>
<keyword evidence="9 14" id="KW-0648">Protein biosynthesis</keyword>
<feature type="domain" description="Methionyl/Valyl/Leucyl/Isoleucyl-tRNA synthetase anticodon-binding" evidence="18">
    <location>
        <begin position="811"/>
        <end position="962"/>
    </location>
</feature>
<evidence type="ECO:0000256" key="11">
    <source>
        <dbReference type="ARBA" id="ARBA00029936"/>
    </source>
</evidence>
<dbReference type="Gene3D" id="1.10.730.10">
    <property type="entry name" value="Isoleucyl-tRNA Synthetase, Domain 1"/>
    <property type="match status" value="1"/>
</dbReference>
<dbReference type="CDD" id="cd00817">
    <property type="entry name" value="ValRS_core"/>
    <property type="match status" value="1"/>
</dbReference>
<dbReference type="InterPro" id="IPR013155">
    <property type="entry name" value="M/V/L/I-tRNA-synth_anticd-bd"/>
</dbReference>
<dbReference type="PRINTS" id="PR00986">
    <property type="entry name" value="TRNASYNTHVAL"/>
</dbReference>
<dbReference type="Pfam" id="PF08264">
    <property type="entry name" value="Anticodon_1"/>
    <property type="match status" value="1"/>
</dbReference>
<feature type="compositionally biased region" description="Basic and acidic residues" evidence="16">
    <location>
        <begin position="7"/>
        <end position="19"/>
    </location>
</feature>
<evidence type="ECO:0000256" key="1">
    <source>
        <dbReference type="ARBA" id="ARBA00004173"/>
    </source>
</evidence>
<dbReference type="FunFam" id="3.90.740.10:FF:000005">
    <property type="entry name" value="Valine--tRNA ligase, mitochondrial"/>
    <property type="match status" value="1"/>
</dbReference>
<dbReference type="FunFam" id="3.40.50.620:FF:000078">
    <property type="entry name" value="Valine--tRNA ligase, mitochondrial"/>
    <property type="match status" value="1"/>
</dbReference>
<evidence type="ECO:0000256" key="15">
    <source>
        <dbReference type="SAM" id="Coils"/>
    </source>
</evidence>
<gene>
    <name evidence="20" type="ORF">PSAL00342_LOCUS2235</name>
</gene>
<name>A0A7S3UAM2_9CHLO</name>
<dbReference type="PANTHER" id="PTHR11946">
    <property type="entry name" value="VALYL-TRNA SYNTHETASES"/>
    <property type="match status" value="1"/>
</dbReference>
<dbReference type="GO" id="GO:0004832">
    <property type="term" value="F:valine-tRNA ligase activity"/>
    <property type="evidence" value="ECO:0007669"/>
    <property type="project" value="UniProtKB-EC"/>
</dbReference>
<protein>
    <recommendedName>
        <fullName evidence="12">Valine--tRNA ligase, mitochondrial</fullName>
        <ecNumber evidence="4">6.1.1.9</ecNumber>
    </recommendedName>
    <alternativeName>
        <fullName evidence="11">Valyl-tRNA synthetase</fullName>
    </alternativeName>
</protein>
<dbReference type="GO" id="GO:0009791">
    <property type="term" value="P:post-embryonic development"/>
    <property type="evidence" value="ECO:0007669"/>
    <property type="project" value="UniProtKB-ARBA"/>
</dbReference>
<evidence type="ECO:0000256" key="4">
    <source>
        <dbReference type="ARBA" id="ARBA00013169"/>
    </source>
</evidence>
<keyword evidence="7 14" id="KW-0547">Nucleotide-binding</keyword>
<accession>A0A7S3UAM2</accession>
<dbReference type="InterPro" id="IPR033705">
    <property type="entry name" value="Anticodon_Ia_Val"/>
</dbReference>
<dbReference type="GO" id="GO:0002161">
    <property type="term" value="F:aminoacyl-tRNA deacylase activity"/>
    <property type="evidence" value="ECO:0007669"/>
    <property type="project" value="InterPro"/>
</dbReference>
<evidence type="ECO:0000256" key="12">
    <source>
        <dbReference type="ARBA" id="ARBA00040837"/>
    </source>
</evidence>
<evidence type="ECO:0000256" key="8">
    <source>
        <dbReference type="ARBA" id="ARBA00022840"/>
    </source>
</evidence>
<dbReference type="EMBL" id="HBIS01002511">
    <property type="protein sequence ID" value="CAE0608418.1"/>
    <property type="molecule type" value="Transcribed_RNA"/>
</dbReference>
<proteinExistence type="inferred from homology"/>
<organism evidence="20">
    <name type="scientific">Picocystis salinarum</name>
    <dbReference type="NCBI Taxonomy" id="88271"/>
    <lineage>
        <taxon>Eukaryota</taxon>
        <taxon>Viridiplantae</taxon>
        <taxon>Chlorophyta</taxon>
        <taxon>Picocystophyceae</taxon>
        <taxon>Picocystales</taxon>
        <taxon>Picocystaceae</taxon>
        <taxon>Picocystis</taxon>
    </lineage>
</organism>
<evidence type="ECO:0000256" key="3">
    <source>
        <dbReference type="ARBA" id="ARBA00005594"/>
    </source>
</evidence>
<evidence type="ECO:0000256" key="10">
    <source>
        <dbReference type="ARBA" id="ARBA00023146"/>
    </source>
</evidence>
<feature type="region of interest" description="Disordered" evidence="16">
    <location>
        <begin position="1"/>
        <end position="29"/>
    </location>
</feature>
<dbReference type="InterPro" id="IPR019499">
    <property type="entry name" value="Val-tRNA_synth_tRNA-bd"/>
</dbReference>
<comment type="subcellular location">
    <subcellularLocation>
        <location evidence="2">Cytoplasm</location>
    </subcellularLocation>
    <subcellularLocation>
        <location evidence="1">Mitochondrion</location>
    </subcellularLocation>
</comment>
<evidence type="ECO:0000256" key="16">
    <source>
        <dbReference type="SAM" id="MobiDB-lite"/>
    </source>
</evidence>
<feature type="domain" description="Aminoacyl-tRNA synthetase class Ia" evidence="17">
    <location>
        <begin position="142"/>
        <end position="766"/>
    </location>
</feature>
<comment type="catalytic activity">
    <reaction evidence="13">
        <text>tRNA(Val) + L-valine + ATP = L-valyl-tRNA(Val) + AMP + diphosphate</text>
        <dbReference type="Rhea" id="RHEA:10704"/>
        <dbReference type="Rhea" id="RHEA-COMP:9672"/>
        <dbReference type="Rhea" id="RHEA-COMP:9708"/>
        <dbReference type="ChEBI" id="CHEBI:30616"/>
        <dbReference type="ChEBI" id="CHEBI:33019"/>
        <dbReference type="ChEBI" id="CHEBI:57762"/>
        <dbReference type="ChEBI" id="CHEBI:78442"/>
        <dbReference type="ChEBI" id="CHEBI:78537"/>
        <dbReference type="ChEBI" id="CHEBI:456215"/>
        <dbReference type="EC" id="6.1.1.9"/>
    </reaction>
</comment>
<dbReference type="GO" id="GO:0006438">
    <property type="term" value="P:valyl-tRNA aminoacylation"/>
    <property type="evidence" value="ECO:0007669"/>
    <property type="project" value="InterPro"/>
</dbReference>
<dbReference type="Pfam" id="PF10458">
    <property type="entry name" value="Val_tRNA-synt_C"/>
    <property type="match status" value="1"/>
</dbReference>
<comment type="similarity">
    <text evidence="3 14">Belongs to the class-I aminoacyl-tRNA synthetase family.</text>
</comment>
<dbReference type="NCBIfam" id="TIGR00422">
    <property type="entry name" value="valS"/>
    <property type="match status" value="1"/>
</dbReference>
<evidence type="ECO:0000256" key="6">
    <source>
        <dbReference type="ARBA" id="ARBA00022598"/>
    </source>
</evidence>
<dbReference type="PANTHER" id="PTHR11946:SF109">
    <property type="entry name" value="VALINE--TRNA LIGASE"/>
    <property type="match status" value="1"/>
</dbReference>
<dbReference type="CDD" id="cd07962">
    <property type="entry name" value="Anticodon_Ia_Val"/>
    <property type="match status" value="1"/>
</dbReference>
<dbReference type="InterPro" id="IPR001412">
    <property type="entry name" value="aa-tRNA-synth_I_CS"/>
</dbReference>
<dbReference type="Pfam" id="PF00133">
    <property type="entry name" value="tRNA-synt_1"/>
    <property type="match status" value="1"/>
</dbReference>
<evidence type="ECO:0000259" key="17">
    <source>
        <dbReference type="Pfam" id="PF00133"/>
    </source>
</evidence>
<evidence type="ECO:0000259" key="18">
    <source>
        <dbReference type="Pfam" id="PF08264"/>
    </source>
</evidence>
<dbReference type="InterPro" id="IPR002300">
    <property type="entry name" value="aa-tRNA-synth_Ia"/>
</dbReference>
<dbReference type="EC" id="6.1.1.9" evidence="4"/>
<feature type="domain" description="Valyl-tRNA synthetase tRNA-binding arm" evidence="19">
    <location>
        <begin position="1028"/>
        <end position="1090"/>
    </location>
</feature>
<evidence type="ECO:0000256" key="9">
    <source>
        <dbReference type="ARBA" id="ARBA00022917"/>
    </source>
</evidence>
<dbReference type="FunFam" id="3.40.50.620:FF:000020">
    <property type="entry name" value="Valine--tRNA ligase, mitochondrial"/>
    <property type="match status" value="1"/>
</dbReference>
<keyword evidence="10 14" id="KW-0030">Aminoacyl-tRNA synthetase</keyword>
<dbReference type="SUPFAM" id="SSF52374">
    <property type="entry name" value="Nucleotidylyl transferase"/>
    <property type="match status" value="1"/>
</dbReference>
<dbReference type="InterPro" id="IPR009008">
    <property type="entry name" value="Val/Leu/Ile-tRNA-synth_edit"/>
</dbReference>
<dbReference type="PROSITE" id="PS00178">
    <property type="entry name" value="AA_TRNA_LIGASE_I"/>
    <property type="match status" value="1"/>
</dbReference>
<dbReference type="GO" id="GO:0005524">
    <property type="term" value="F:ATP binding"/>
    <property type="evidence" value="ECO:0007669"/>
    <property type="project" value="UniProtKB-KW"/>
</dbReference>
<keyword evidence="8 14" id="KW-0067">ATP-binding</keyword>
<dbReference type="InterPro" id="IPR014729">
    <property type="entry name" value="Rossmann-like_a/b/a_fold"/>
</dbReference>
<dbReference type="FunFam" id="1.10.730.10:FF:000009">
    <property type="entry name" value="Valine--tRNA ligase, mitochondrial"/>
    <property type="match status" value="1"/>
</dbReference>
<evidence type="ECO:0000256" key="13">
    <source>
        <dbReference type="ARBA" id="ARBA00047552"/>
    </source>
</evidence>
<reference evidence="20" key="1">
    <citation type="submission" date="2021-01" db="EMBL/GenBank/DDBJ databases">
        <authorList>
            <person name="Corre E."/>
            <person name="Pelletier E."/>
            <person name="Niang G."/>
            <person name="Scheremetjew M."/>
            <person name="Finn R."/>
            <person name="Kale V."/>
            <person name="Holt S."/>
            <person name="Cochrane G."/>
            <person name="Meng A."/>
            <person name="Brown T."/>
            <person name="Cohen L."/>
        </authorList>
    </citation>
    <scope>NUCLEOTIDE SEQUENCE</scope>
    <source>
        <strain evidence="20">CCMP1897</strain>
    </source>
</reference>
<dbReference type="GO" id="GO:0048608">
    <property type="term" value="P:reproductive structure development"/>
    <property type="evidence" value="ECO:0007669"/>
    <property type="project" value="UniProtKB-ARBA"/>
</dbReference>
<dbReference type="GO" id="GO:0005739">
    <property type="term" value="C:mitochondrion"/>
    <property type="evidence" value="ECO:0007669"/>
    <property type="project" value="UniProtKB-SubCell"/>
</dbReference>
<evidence type="ECO:0000256" key="5">
    <source>
        <dbReference type="ARBA" id="ARBA00022490"/>
    </source>
</evidence>